<reference evidence="2 3" key="1">
    <citation type="submission" date="2020-08" db="EMBL/GenBank/DDBJ databases">
        <title>Bridging the membrane lipid divide: bacteria of the FCB group superphylum have the potential to synthesize archaeal ether lipids.</title>
        <authorList>
            <person name="Villanueva L."/>
            <person name="Von Meijenfeldt F.A.B."/>
            <person name="Westbye A.B."/>
            <person name="Yadav S."/>
            <person name="Hopmans E.C."/>
            <person name="Dutilh B.E."/>
            <person name="Sinninghe Damste J.S."/>
        </authorList>
    </citation>
    <scope>NUCLEOTIDE SEQUENCE [LARGE SCALE GENOMIC DNA]</scope>
    <source>
        <strain evidence="2">NIOZ-UU27</strain>
    </source>
</reference>
<accession>A0A8J6MYW6</accession>
<dbReference type="PANTHER" id="PTHR42793:SF1">
    <property type="entry name" value="PEPTIDYL-LYSINE N-ACETYLTRANSFERASE PATZ"/>
    <property type="match status" value="1"/>
</dbReference>
<name>A0A8J6MYW6_9DELT</name>
<evidence type="ECO:0000313" key="2">
    <source>
        <dbReference type="EMBL" id="MBC8177270.1"/>
    </source>
</evidence>
<dbReference type="SUPFAM" id="SSF51735">
    <property type="entry name" value="NAD(P)-binding Rossmann-fold domains"/>
    <property type="match status" value="1"/>
</dbReference>
<dbReference type="EMBL" id="JACNJD010000200">
    <property type="protein sequence ID" value="MBC8177270.1"/>
    <property type="molecule type" value="Genomic_DNA"/>
</dbReference>
<protein>
    <submittedName>
        <fullName evidence="2">CoA-binding protein</fullName>
    </submittedName>
</protein>
<dbReference type="Proteomes" id="UP000650524">
    <property type="component" value="Unassembled WGS sequence"/>
</dbReference>
<dbReference type="SMART" id="SM00881">
    <property type="entry name" value="CoA_binding"/>
    <property type="match status" value="1"/>
</dbReference>
<dbReference type="InterPro" id="IPR032875">
    <property type="entry name" value="Succ_CoA_lig_flav_dom"/>
</dbReference>
<dbReference type="InterPro" id="IPR003781">
    <property type="entry name" value="CoA-bd"/>
</dbReference>
<organism evidence="2 3">
    <name type="scientific">Candidatus Desulfacyla euxinica</name>
    <dbReference type="NCBI Taxonomy" id="2841693"/>
    <lineage>
        <taxon>Bacteria</taxon>
        <taxon>Deltaproteobacteria</taxon>
        <taxon>Candidatus Desulfacyla</taxon>
    </lineage>
</organism>
<evidence type="ECO:0000259" key="1">
    <source>
        <dbReference type="SMART" id="SM00881"/>
    </source>
</evidence>
<dbReference type="GO" id="GO:0043758">
    <property type="term" value="F:acetate-CoA ligase (ADP-forming) activity"/>
    <property type="evidence" value="ECO:0007669"/>
    <property type="project" value="InterPro"/>
</dbReference>
<feature type="domain" description="CoA-binding" evidence="1">
    <location>
        <begin position="7"/>
        <end position="102"/>
    </location>
</feature>
<dbReference type="Pfam" id="PF19045">
    <property type="entry name" value="Ligase_CoA_2"/>
    <property type="match status" value="1"/>
</dbReference>
<proteinExistence type="predicted"/>
<dbReference type="Gene3D" id="3.40.50.261">
    <property type="entry name" value="Succinyl-CoA synthetase domains"/>
    <property type="match status" value="2"/>
</dbReference>
<dbReference type="Pfam" id="PF13607">
    <property type="entry name" value="Succ_CoA_lig"/>
    <property type="match status" value="1"/>
</dbReference>
<dbReference type="AlphaFoldDB" id="A0A8J6MYW6"/>
<dbReference type="SUPFAM" id="SSF52210">
    <property type="entry name" value="Succinyl-CoA synthetase domains"/>
    <property type="match status" value="2"/>
</dbReference>
<sequence length="459" mass="50093">MYDLKEVLEAKNLAIIGASQDPMKPGTMLLKVLKNTGFRGQIAGVNPKAGEMYGVPFYRTIQEIPFQVDLATLIIPPKAVVSALTDCARAGVKGVVISSEGFAETGSEGAQYQKEVAAILRSSGMRGFGPNTMGIVNTATGMTTAYFSNNRMLRPGSIGFAAQSGIFVGALLRYLSSFEEFRISKALGLGNKVDVDESDVLAYFREDRQTEIVGLYLEDIRDGKRFLEEARRTVAQKPVVLLKGGRTAAGAHASASHTASLAVDDKVLDGVLRQAGVLRVENIDQLMADLMGFRCMPLPKGGRIALVTFSGAQAIMSVDTATDEGLSMARFANETRQRIAKVISSPSKSMNPVDIFPGMMIHGFEKTSTEILRALLTDDGVDGIIFITFATPDVEPYQPLVEVIQENLNKPVFFSLIGEKEDMERCRVFLEGHRIPMFLLPEMGVKVFSHMWRYARIAT</sequence>
<dbReference type="Pfam" id="PF13380">
    <property type="entry name" value="CoA_binding_2"/>
    <property type="match status" value="1"/>
</dbReference>
<dbReference type="InterPro" id="IPR016102">
    <property type="entry name" value="Succinyl-CoA_synth-like"/>
</dbReference>
<dbReference type="Gene3D" id="3.40.50.720">
    <property type="entry name" value="NAD(P)-binding Rossmann-like Domain"/>
    <property type="match status" value="1"/>
</dbReference>
<dbReference type="PANTHER" id="PTHR42793">
    <property type="entry name" value="COA BINDING DOMAIN CONTAINING PROTEIN"/>
    <property type="match status" value="1"/>
</dbReference>
<evidence type="ECO:0000313" key="3">
    <source>
        <dbReference type="Proteomes" id="UP000650524"/>
    </source>
</evidence>
<comment type="caution">
    <text evidence="2">The sequence shown here is derived from an EMBL/GenBank/DDBJ whole genome shotgun (WGS) entry which is preliminary data.</text>
</comment>
<gene>
    <name evidence="2" type="ORF">H8E19_07670</name>
</gene>
<dbReference type="InterPro" id="IPR036291">
    <property type="entry name" value="NAD(P)-bd_dom_sf"/>
</dbReference>
<dbReference type="InterPro" id="IPR043938">
    <property type="entry name" value="Ligase_CoA_dom"/>
</dbReference>